<keyword evidence="2" id="KW-1185">Reference proteome</keyword>
<comment type="caution">
    <text evidence="1">The sequence shown here is derived from an EMBL/GenBank/DDBJ whole genome shotgun (WGS) entry which is preliminary data.</text>
</comment>
<proteinExistence type="predicted"/>
<evidence type="ECO:0000313" key="2">
    <source>
        <dbReference type="Proteomes" id="UP001148629"/>
    </source>
</evidence>
<name>A0ACC1SLL2_9HYPO</name>
<dbReference type="Proteomes" id="UP001148629">
    <property type="component" value="Unassembled WGS sequence"/>
</dbReference>
<sequence length="890" mass="99513">MSDSDTDQGLLSLDADQYTVGWICALPQELQAARAMLDERHAKLKIQSRHDSNNYDLGRIGLHNVTMAILPHYGVNEAAVTASRMQSTFLELKFVLMVGIGGGVHSVDNDIRLGDLVISSPNDQGGGVIQYDLGKEESSWFRRIGTLNRPPNLLGTAVTSMRAEFELGKKIHKIVRKAISKTDGSETLWSHPGDSRDVIFRASYDHIRGQPDCKACIRKATARDRIQVENRGHDYPVIHYGNIGSGNTVMKNARKRDLIASAENVICFEMEAAGLMNEFPCLVIRGISDYADSHKSGNWQRYAAIVAAAYAKRLLRNVSSQAVRNEDRMKNACNLEEGITDVALPKLLLKYGDNVEFKEYLPLRLSFKLESTEIAELLIRHIRGDSAASAAFELARASTVLKPASRLKIYARLLRHNISKEYLNQALVDTVMDSQDVATIQFLLAQGANPNEDGANCFILACKAGSSIAFRAMCPYADVDAVARALLEHCTEENQVIKWLDMCLDTLVLPSARIKDPKLLYLAMLKFPNGRALVDMLLDYGLSAGTLLKDSLCKQWVEERVTLLLWALFSARDKKISNHTLLALVARGDDAKPLYCTPKSQVSAAFACMLDPARTPVLEALLKSNRDKITSSIIPGRSFSYLSQKPKKPDAADLMSRDLPLSDAALYLGNFKAYRALQCGEDADNGSLHTAALLALPEFVAWLLQWHSADHPHEEFDMMIPLAVACRSKARPWCRIANADATFEDRRKRTMRLLAKKTNLAWRNRRKTVLHFAIDSGPDALLAMLEALDVANDPKRDDRYLYTDREGIVYSLSCYISHLQNLENRKAESKAMIRSLRTTGRLNDRMYRPKPPGQGVEQPEGYCGMPADLQKQWNVYDHVYESKRKSESEF</sequence>
<gene>
    <name evidence="1" type="ORF">NM208_g4163</name>
</gene>
<protein>
    <submittedName>
        <fullName evidence="1">Uncharacterized protein</fullName>
    </submittedName>
</protein>
<reference evidence="1" key="1">
    <citation type="submission" date="2022-08" db="EMBL/GenBank/DDBJ databases">
        <title>Genome Sequence of Fusarium decemcellulare.</title>
        <authorList>
            <person name="Buettner E."/>
        </authorList>
    </citation>
    <scope>NUCLEOTIDE SEQUENCE</scope>
    <source>
        <strain evidence="1">Babe19</strain>
    </source>
</reference>
<dbReference type="EMBL" id="JANRMS010000301">
    <property type="protein sequence ID" value="KAJ3542313.1"/>
    <property type="molecule type" value="Genomic_DNA"/>
</dbReference>
<organism evidence="1 2">
    <name type="scientific">Fusarium decemcellulare</name>
    <dbReference type="NCBI Taxonomy" id="57161"/>
    <lineage>
        <taxon>Eukaryota</taxon>
        <taxon>Fungi</taxon>
        <taxon>Dikarya</taxon>
        <taxon>Ascomycota</taxon>
        <taxon>Pezizomycotina</taxon>
        <taxon>Sordariomycetes</taxon>
        <taxon>Hypocreomycetidae</taxon>
        <taxon>Hypocreales</taxon>
        <taxon>Nectriaceae</taxon>
        <taxon>Fusarium</taxon>
        <taxon>Fusarium decemcellulare species complex</taxon>
    </lineage>
</organism>
<evidence type="ECO:0000313" key="1">
    <source>
        <dbReference type="EMBL" id="KAJ3542313.1"/>
    </source>
</evidence>
<accession>A0ACC1SLL2</accession>